<dbReference type="Proteomes" id="UP000004995">
    <property type="component" value="Unassembled WGS sequence"/>
</dbReference>
<organism evidence="2 3">
    <name type="scientific">Setaria italica</name>
    <name type="common">Foxtail millet</name>
    <name type="synonym">Panicum italicum</name>
    <dbReference type="NCBI Taxonomy" id="4555"/>
    <lineage>
        <taxon>Eukaryota</taxon>
        <taxon>Viridiplantae</taxon>
        <taxon>Streptophyta</taxon>
        <taxon>Embryophyta</taxon>
        <taxon>Tracheophyta</taxon>
        <taxon>Spermatophyta</taxon>
        <taxon>Magnoliopsida</taxon>
        <taxon>Liliopsida</taxon>
        <taxon>Poales</taxon>
        <taxon>Poaceae</taxon>
        <taxon>PACMAD clade</taxon>
        <taxon>Panicoideae</taxon>
        <taxon>Panicodae</taxon>
        <taxon>Paniceae</taxon>
        <taxon>Cenchrinae</taxon>
        <taxon>Setaria</taxon>
    </lineage>
</organism>
<dbReference type="EnsemblPlants" id="KQK90133">
    <property type="protein sequence ID" value="KQK90133"/>
    <property type="gene ID" value="SETIT_039313mg"/>
</dbReference>
<dbReference type="HOGENOM" id="CLU_092221_0_0_1"/>
<dbReference type="InParanoid" id="K4AK90"/>
<evidence type="ECO:0000313" key="3">
    <source>
        <dbReference type="Proteomes" id="UP000004995"/>
    </source>
</evidence>
<dbReference type="EMBL" id="AGNK02005895">
    <property type="status" value="NOT_ANNOTATED_CDS"/>
    <property type="molecule type" value="Genomic_DNA"/>
</dbReference>
<dbReference type="eggNOG" id="ENOG502T2DY">
    <property type="taxonomic scope" value="Eukaryota"/>
</dbReference>
<dbReference type="Gramene" id="KQK90133">
    <property type="protein sequence ID" value="KQK90133"/>
    <property type="gene ID" value="SETIT_039313mg"/>
</dbReference>
<reference evidence="2" key="2">
    <citation type="submission" date="2018-08" db="UniProtKB">
        <authorList>
            <consortium name="EnsemblPlants"/>
        </authorList>
    </citation>
    <scope>IDENTIFICATION</scope>
    <source>
        <strain evidence="2">Yugu1</strain>
    </source>
</reference>
<reference evidence="3" key="1">
    <citation type="journal article" date="2012" name="Nat. Biotechnol.">
        <title>Reference genome sequence of the model plant Setaria.</title>
        <authorList>
            <person name="Bennetzen J.L."/>
            <person name="Schmutz J."/>
            <person name="Wang H."/>
            <person name="Percifield R."/>
            <person name="Hawkins J."/>
            <person name="Pontaroli A.C."/>
            <person name="Estep M."/>
            <person name="Feng L."/>
            <person name="Vaughn J.N."/>
            <person name="Grimwood J."/>
            <person name="Jenkins J."/>
            <person name="Barry K."/>
            <person name="Lindquist E."/>
            <person name="Hellsten U."/>
            <person name="Deshpande S."/>
            <person name="Wang X."/>
            <person name="Wu X."/>
            <person name="Mitros T."/>
            <person name="Triplett J."/>
            <person name="Yang X."/>
            <person name="Ye C.Y."/>
            <person name="Mauro-Herrera M."/>
            <person name="Wang L."/>
            <person name="Li P."/>
            <person name="Sharma M."/>
            <person name="Sharma R."/>
            <person name="Ronald P.C."/>
            <person name="Panaud O."/>
            <person name="Kellogg E.A."/>
            <person name="Brutnell T.P."/>
            <person name="Doust A.N."/>
            <person name="Tuskan G.A."/>
            <person name="Rokhsar D."/>
            <person name="Devos K.M."/>
        </authorList>
    </citation>
    <scope>NUCLEOTIDE SEQUENCE [LARGE SCALE GENOMIC DNA]</scope>
    <source>
        <strain evidence="3">cv. Yugu1</strain>
    </source>
</reference>
<evidence type="ECO:0000256" key="1">
    <source>
        <dbReference type="SAM" id="MobiDB-lite"/>
    </source>
</evidence>
<dbReference type="PANTHER" id="PTHR47069:SF9">
    <property type="entry name" value="MYB_SANT-LIKE DOMAIN-CONTAINING PROTEIN"/>
    <property type="match status" value="1"/>
</dbReference>
<keyword evidence="3" id="KW-1185">Reference proteome</keyword>
<protein>
    <recommendedName>
        <fullName evidence="4">Myb/SANT-like domain-containing protein</fullName>
    </recommendedName>
</protein>
<feature type="region of interest" description="Disordered" evidence="1">
    <location>
        <begin position="146"/>
        <end position="178"/>
    </location>
</feature>
<dbReference type="AlphaFoldDB" id="K4AK90"/>
<dbReference type="PANTHER" id="PTHR47069">
    <property type="match status" value="1"/>
</dbReference>
<sequence>MACSRANWDEATTKILLDLCIAEKNQFNWSNRCLTKLGWQHVKQLQNKLNALRRAFQSWKDLQVQSGLGRDKETGGLLLIPAFGMTMKGAGATQTSSAKPPPFLDKLYMLYGCDTQGRGTLLTAGGIREATPSMGTEANAHDFYPDPMAASSARNLSKRPTREISVDSPPKKKSGSLEDYEELDHAMQLIEEDGIKEGSELYYQALYLCKNAVYRRAFTKMKTKEGRLNWIQFNWDRENK</sequence>
<dbReference type="OMA" id="GHWISCI"/>
<proteinExistence type="predicted"/>
<evidence type="ECO:0008006" key="4">
    <source>
        <dbReference type="Google" id="ProtNLM"/>
    </source>
</evidence>
<name>K4AK90_SETIT</name>
<accession>K4AK90</accession>
<evidence type="ECO:0000313" key="2">
    <source>
        <dbReference type="EnsemblPlants" id="KQK90133"/>
    </source>
</evidence>